<dbReference type="InterPro" id="IPR027417">
    <property type="entry name" value="P-loop_NTPase"/>
</dbReference>
<dbReference type="GO" id="GO:0005737">
    <property type="term" value="C:cytoplasm"/>
    <property type="evidence" value="ECO:0007669"/>
    <property type="project" value="TreeGrafter"/>
</dbReference>
<proteinExistence type="inferred from homology"/>
<name>A0A836B2Z3_CHLIN</name>
<dbReference type="Gene3D" id="3.40.50.300">
    <property type="entry name" value="P-loop containing nucleotide triphosphate hydrolases"/>
    <property type="match status" value="2"/>
</dbReference>
<dbReference type="PANTHER" id="PTHR13710">
    <property type="entry name" value="DNA HELICASE RECQ FAMILY MEMBER"/>
    <property type="match status" value="1"/>
</dbReference>
<feature type="compositionally biased region" description="Acidic residues" evidence="10">
    <location>
        <begin position="1"/>
        <end position="15"/>
    </location>
</feature>
<dbReference type="InterPro" id="IPR011545">
    <property type="entry name" value="DEAD/DEAH_box_helicase_dom"/>
</dbReference>
<keyword evidence="5" id="KW-0067">ATP-binding</keyword>
<protein>
    <recommendedName>
        <fullName evidence="9">DNA 3'-5' helicase</fullName>
        <ecNumber evidence="9">5.6.2.4</ecNumber>
    </recommendedName>
</protein>
<dbReference type="FunFam" id="3.40.50.300:FF:001456">
    <property type="entry name" value="ATP-dependent DNA helicase"/>
    <property type="match status" value="1"/>
</dbReference>
<dbReference type="CDD" id="cd18794">
    <property type="entry name" value="SF2_C_RecQ"/>
    <property type="match status" value="1"/>
</dbReference>
<dbReference type="EMBL" id="JAEHOC010000001">
    <property type="protein sequence ID" value="KAG2445794.1"/>
    <property type="molecule type" value="Genomic_DNA"/>
</dbReference>
<feature type="domain" description="Helicase ATP-binding" evidence="11">
    <location>
        <begin position="105"/>
        <end position="278"/>
    </location>
</feature>
<evidence type="ECO:0000256" key="4">
    <source>
        <dbReference type="ARBA" id="ARBA00022806"/>
    </source>
</evidence>
<dbReference type="GO" id="GO:0005694">
    <property type="term" value="C:chromosome"/>
    <property type="evidence" value="ECO:0007669"/>
    <property type="project" value="TreeGrafter"/>
</dbReference>
<dbReference type="FunFam" id="3.40.50.300:FF:006043">
    <property type="entry name" value="ATP-dependent DNA helicase"/>
    <property type="match status" value="1"/>
</dbReference>
<dbReference type="GO" id="GO:0003677">
    <property type="term" value="F:DNA binding"/>
    <property type="evidence" value="ECO:0007669"/>
    <property type="project" value="UniProtKB-KW"/>
</dbReference>
<dbReference type="GO" id="GO:0043138">
    <property type="term" value="F:3'-5' DNA helicase activity"/>
    <property type="evidence" value="ECO:0007669"/>
    <property type="project" value="UniProtKB-EC"/>
</dbReference>
<feature type="domain" description="Helicase C-terminal" evidence="12">
    <location>
        <begin position="302"/>
        <end position="456"/>
    </location>
</feature>
<dbReference type="GO" id="GO:0016592">
    <property type="term" value="C:mediator complex"/>
    <property type="evidence" value="ECO:0007669"/>
    <property type="project" value="TreeGrafter"/>
</dbReference>
<evidence type="ECO:0000313" key="13">
    <source>
        <dbReference type="EMBL" id="KAG2445794.1"/>
    </source>
</evidence>
<feature type="region of interest" description="Disordered" evidence="10">
    <location>
        <begin position="669"/>
        <end position="689"/>
    </location>
</feature>
<keyword evidence="7" id="KW-0413">Isomerase</keyword>
<dbReference type="Proteomes" id="UP000650467">
    <property type="component" value="Unassembled WGS sequence"/>
</dbReference>
<dbReference type="SMART" id="SM00487">
    <property type="entry name" value="DEXDc"/>
    <property type="match status" value="1"/>
</dbReference>
<keyword evidence="2" id="KW-0547">Nucleotide-binding</keyword>
<dbReference type="EC" id="5.6.2.4" evidence="9"/>
<dbReference type="Gene3D" id="1.10.10.10">
    <property type="entry name" value="Winged helix-like DNA-binding domain superfamily/Winged helix DNA-binding domain"/>
    <property type="match status" value="1"/>
</dbReference>
<dbReference type="GO" id="GO:0009378">
    <property type="term" value="F:four-way junction helicase activity"/>
    <property type="evidence" value="ECO:0007669"/>
    <property type="project" value="TreeGrafter"/>
</dbReference>
<evidence type="ECO:0000256" key="1">
    <source>
        <dbReference type="ARBA" id="ARBA00005446"/>
    </source>
</evidence>
<dbReference type="InterPro" id="IPR014001">
    <property type="entry name" value="Helicase_ATP-bd"/>
</dbReference>
<feature type="region of interest" description="Disordered" evidence="10">
    <location>
        <begin position="787"/>
        <end position="947"/>
    </location>
</feature>
<dbReference type="SMART" id="SM00490">
    <property type="entry name" value="HELICc"/>
    <property type="match status" value="1"/>
</dbReference>
<reference evidence="13" key="1">
    <citation type="journal article" date="2020" name="bioRxiv">
        <title>Comparative genomics of Chlamydomonas.</title>
        <authorList>
            <person name="Craig R.J."/>
            <person name="Hasan A.R."/>
            <person name="Ness R.W."/>
            <person name="Keightley P.D."/>
        </authorList>
    </citation>
    <scope>NUCLEOTIDE SEQUENCE</scope>
    <source>
        <strain evidence="13">SAG 7.73</strain>
    </source>
</reference>
<sequence length="947" mass="99694">MEVDLTGAEGDDGGEAGEVGELAQKLEEVEAEMAEVKSQLEYLMQRQDQLRGRREQLLRRVEQERRAPKADWHQRAGFAWSDQMDTTLRDVFGLHDYRPLQREVMNASLQGRDVLCLLPSGGGKSLCYQLPALLRPGLTLVVSPLLSLIQDQVLSLRALRIDGACLTSLSSKEDVAEVYGRLERGQLKLLYVTPEKVVSSKRFMSKLEKAHQAGRLDRIAIDEAHCASQWGNDFRPDYKKLGLLKQQFPQVPILALTATATHQVCEDLKAILRIQGCEFFRASVNRPNLFYEVRPKPAAAADVTTAIVAWIREHYPRGESGIVYCLTRKDCEALAAELAAAGLSARHYHADMDPGPREAAHAAWSAGRVQVMVATIAFGMGINKPDVRFVVHHSLSKSVENYYQESGRAGRDGLPARCLLFYRFSDALRQAAIVCVDPTWQSNLTAMMRYASAAPSAPAAAAAAQGGAAASGGGGGVGHQHPHPHQAGCRRALIQRHFAEAPADCRGMCDNCCAAATVGPAGTPPPRDMTQHAVAILAILRQQQAKEKKATLLQLVELWRKEAGPLGKEAKALSKDDNEAVVAAMMYAGLLEFEFGFTAYATNTYLRPSGRGSHLLEAAGTGAAAAGGGAIPQHLRLLLPASALSIPADASLGPGSAKKGGGKAAAAASAAAGPSSGGGGAYGDDSTEAPGAAKVRATLEAWRSHRARVMRVFPHSVLSGAQLSALVALGQKQQPVAESALREAVGACRYDLHGKDLVEVLAGRFKVPPEAEAEAEAEAQGLARAAAGAGSGGCGSGSGAGMAPGSAAAPPPAQRQRPPAPKQQSAAAARGGEDGEDDDDVVVLVSDDSDEVELQGSGSAAAQPRAAGAVAAAKAPPSGAAAAGSRPARRTSLQPSGPGRRNAGVADGEEDGEATGDHDDDDNDDDDDDDFVADGDEDAPRNKRLRR</sequence>
<evidence type="ECO:0000256" key="2">
    <source>
        <dbReference type="ARBA" id="ARBA00022741"/>
    </source>
</evidence>
<feature type="compositionally biased region" description="Acidic residues" evidence="10">
    <location>
        <begin position="834"/>
        <end position="853"/>
    </location>
</feature>
<dbReference type="InterPro" id="IPR004589">
    <property type="entry name" value="DNA_helicase_ATP-dep_RecQ"/>
</dbReference>
<evidence type="ECO:0000256" key="6">
    <source>
        <dbReference type="ARBA" id="ARBA00023125"/>
    </source>
</evidence>
<dbReference type="GO" id="GO:0005524">
    <property type="term" value="F:ATP binding"/>
    <property type="evidence" value="ECO:0007669"/>
    <property type="project" value="UniProtKB-KW"/>
</dbReference>
<evidence type="ECO:0000259" key="11">
    <source>
        <dbReference type="PROSITE" id="PS51192"/>
    </source>
</evidence>
<feature type="region of interest" description="Disordered" evidence="10">
    <location>
        <begin position="1"/>
        <end position="21"/>
    </location>
</feature>
<evidence type="ECO:0000256" key="7">
    <source>
        <dbReference type="ARBA" id="ARBA00023235"/>
    </source>
</evidence>
<dbReference type="GO" id="GO:0016787">
    <property type="term" value="F:hydrolase activity"/>
    <property type="evidence" value="ECO:0007669"/>
    <property type="project" value="UniProtKB-KW"/>
</dbReference>
<comment type="catalytic activity">
    <reaction evidence="8">
        <text>Couples ATP hydrolysis with the unwinding of duplex DNA by translocating in the 3'-5' direction.</text>
        <dbReference type="EC" id="5.6.2.4"/>
    </reaction>
</comment>
<dbReference type="AlphaFoldDB" id="A0A836B2Z3"/>
<keyword evidence="6" id="KW-0238">DNA-binding</keyword>
<dbReference type="Pfam" id="PF00270">
    <property type="entry name" value="DEAD"/>
    <property type="match status" value="1"/>
</dbReference>
<evidence type="ECO:0000256" key="9">
    <source>
        <dbReference type="ARBA" id="ARBA00034808"/>
    </source>
</evidence>
<dbReference type="OrthoDB" id="10261556at2759"/>
<dbReference type="CDD" id="cd18015">
    <property type="entry name" value="DEXHc_RecQ1"/>
    <property type="match status" value="1"/>
</dbReference>
<keyword evidence="3" id="KW-0378">Hydrolase</keyword>
<organism evidence="13 14">
    <name type="scientific">Chlamydomonas incerta</name>
    <dbReference type="NCBI Taxonomy" id="51695"/>
    <lineage>
        <taxon>Eukaryota</taxon>
        <taxon>Viridiplantae</taxon>
        <taxon>Chlorophyta</taxon>
        <taxon>core chlorophytes</taxon>
        <taxon>Chlorophyceae</taxon>
        <taxon>CS clade</taxon>
        <taxon>Chlamydomonadales</taxon>
        <taxon>Chlamydomonadaceae</taxon>
        <taxon>Chlamydomonas</taxon>
    </lineage>
</organism>
<evidence type="ECO:0000313" key="14">
    <source>
        <dbReference type="Proteomes" id="UP000650467"/>
    </source>
</evidence>
<feature type="compositionally biased region" description="Gly residues" evidence="10">
    <location>
        <begin position="789"/>
        <end position="802"/>
    </location>
</feature>
<dbReference type="InterPro" id="IPR001650">
    <property type="entry name" value="Helicase_C-like"/>
</dbReference>
<dbReference type="SUPFAM" id="SSF52540">
    <property type="entry name" value="P-loop containing nucleoside triphosphate hydrolases"/>
    <property type="match status" value="1"/>
</dbReference>
<gene>
    <name evidence="13" type="ORF">HXX76_000398</name>
</gene>
<dbReference type="GO" id="GO:0000724">
    <property type="term" value="P:double-strand break repair via homologous recombination"/>
    <property type="evidence" value="ECO:0007669"/>
    <property type="project" value="TreeGrafter"/>
</dbReference>
<feature type="compositionally biased region" description="Low complexity" evidence="10">
    <location>
        <begin position="857"/>
        <end position="886"/>
    </location>
</feature>
<evidence type="ECO:0000259" key="12">
    <source>
        <dbReference type="PROSITE" id="PS51194"/>
    </source>
</evidence>
<feature type="compositionally biased region" description="Acidic residues" evidence="10">
    <location>
        <begin position="907"/>
        <end position="937"/>
    </location>
</feature>
<accession>A0A836B2Z3</accession>
<evidence type="ECO:0000256" key="10">
    <source>
        <dbReference type="SAM" id="MobiDB-lite"/>
    </source>
</evidence>
<dbReference type="PANTHER" id="PTHR13710:SF105">
    <property type="entry name" value="ATP-DEPENDENT DNA HELICASE Q1"/>
    <property type="match status" value="1"/>
</dbReference>
<dbReference type="PROSITE" id="PS51194">
    <property type="entry name" value="HELICASE_CTER"/>
    <property type="match status" value="1"/>
</dbReference>
<dbReference type="PROSITE" id="PS51192">
    <property type="entry name" value="HELICASE_ATP_BIND_1"/>
    <property type="match status" value="1"/>
</dbReference>
<keyword evidence="14" id="KW-1185">Reference proteome</keyword>
<comment type="caution">
    <text evidence="13">The sequence shown here is derived from an EMBL/GenBank/DDBJ whole genome shotgun (WGS) entry which is preliminary data.</text>
</comment>
<keyword evidence="4" id="KW-0347">Helicase</keyword>
<feature type="compositionally biased region" description="Pro residues" evidence="10">
    <location>
        <begin position="809"/>
        <end position="821"/>
    </location>
</feature>
<evidence type="ECO:0000256" key="8">
    <source>
        <dbReference type="ARBA" id="ARBA00034617"/>
    </source>
</evidence>
<dbReference type="Pfam" id="PF00271">
    <property type="entry name" value="Helicase_C"/>
    <property type="match status" value="1"/>
</dbReference>
<dbReference type="InterPro" id="IPR036388">
    <property type="entry name" value="WH-like_DNA-bd_sf"/>
</dbReference>
<evidence type="ECO:0000256" key="5">
    <source>
        <dbReference type="ARBA" id="ARBA00022840"/>
    </source>
</evidence>
<evidence type="ECO:0000256" key="3">
    <source>
        <dbReference type="ARBA" id="ARBA00022801"/>
    </source>
</evidence>
<dbReference type="NCBIfam" id="TIGR00614">
    <property type="entry name" value="recQ_fam"/>
    <property type="match status" value="1"/>
</dbReference>
<comment type="similarity">
    <text evidence="1">Belongs to the helicase family. RecQ subfamily.</text>
</comment>